<protein>
    <recommendedName>
        <fullName evidence="6">Tachylectin</fullName>
    </recommendedName>
</protein>
<feature type="domain" description="PLL-like beta propeller" evidence="3">
    <location>
        <begin position="468"/>
        <end position="613"/>
    </location>
</feature>
<evidence type="ECO:0000313" key="5">
    <source>
        <dbReference type="Proteomes" id="UP000649739"/>
    </source>
</evidence>
<evidence type="ECO:0000259" key="3">
    <source>
        <dbReference type="Pfam" id="PF26607"/>
    </source>
</evidence>
<reference evidence="4" key="2">
    <citation type="submission" date="2020-09" db="EMBL/GenBank/DDBJ databases">
        <authorList>
            <person name="Sun Q."/>
            <person name="Ohkuma M."/>
        </authorList>
    </citation>
    <scope>NUCLEOTIDE SEQUENCE</scope>
    <source>
        <strain evidence="4">JCM 3090</strain>
    </source>
</reference>
<sequence>MVTLTAPLLFTTPAVAGGAAGWKCGKTAWVFASVKDKDSTSLHLYQISGPGTATPKVAKKTEFGKGWDQYGRILGGPNGRIYAIHPTEGLFRYRWLGDKWEEPSRKLISKSFTRYAGSANRNKITVDHRGDIYLIDGEGVLRAYRWNEAANDWDFAQRPLATGWSKYDMVTAVGPGVLMTRTPAGVLFRHHYDLTTQRWLARDVQVGNGGWQRFDRGVTSAGGETLFALNDDHQLLHYRYERSNNSWPVQAARVVDKWDEVRDIAATSTTCTADLPAPADVEVPLRSFSRVAALRAGGASGPLDVALTDNAGVLRHGRLSGGGTVQWTPISGDQAFAGEPVLTASPKGVVSAYGHNQNGNVHVIAQAAEGSPAFKPPVNLGGEFEDAASVVTLTDGRVIVFAVDPDGGLWSRTQDPAADDGLLPWVRVTAPPLAEAPWAAALSDNGFELVGLDASGELRGVRYGKGAYGEWQSLGQGTVGEPAAIITAGPRARVFARLPDGRLGSQTQNLNGTYPQKWSPVGDLVVTGVPAAIQGTTQDSRVRVVARTEDGAMHQIAETANGSDTWGSWVRMTPAGEVAQSDPTIATLSVDGLSTWGVLFRSPDDALQLWYQKNPRRAGSAGFARVRVPIPTGR</sequence>
<dbReference type="SUPFAM" id="SSF50934">
    <property type="entry name" value="Tachylectin-2"/>
    <property type="match status" value="1"/>
</dbReference>
<comment type="caution">
    <text evidence="4">The sequence shown here is derived from an EMBL/GenBank/DDBJ whole genome shotgun (WGS) entry which is preliminary data.</text>
</comment>
<dbReference type="EMBL" id="BMQB01000006">
    <property type="protein sequence ID" value="GGJ97693.1"/>
    <property type="molecule type" value="Genomic_DNA"/>
</dbReference>
<accession>A0A8J3B9J0</accession>
<dbReference type="InterPro" id="IPR058502">
    <property type="entry name" value="PLL-like_beta-prop"/>
</dbReference>
<proteinExistence type="predicted"/>
<name>A0A8J3B9J0_9ACTN</name>
<organism evidence="4 5">
    <name type="scientific">Pilimelia anulata</name>
    <dbReference type="NCBI Taxonomy" id="53371"/>
    <lineage>
        <taxon>Bacteria</taxon>
        <taxon>Bacillati</taxon>
        <taxon>Actinomycetota</taxon>
        <taxon>Actinomycetes</taxon>
        <taxon>Micromonosporales</taxon>
        <taxon>Micromonosporaceae</taxon>
        <taxon>Pilimelia</taxon>
    </lineage>
</organism>
<reference evidence="4" key="1">
    <citation type="journal article" date="2014" name="Int. J. Syst. Evol. Microbiol.">
        <title>Complete genome sequence of Corynebacterium casei LMG S-19264T (=DSM 44701T), isolated from a smear-ripened cheese.</title>
        <authorList>
            <consortium name="US DOE Joint Genome Institute (JGI-PGF)"/>
            <person name="Walter F."/>
            <person name="Albersmeier A."/>
            <person name="Kalinowski J."/>
            <person name="Ruckert C."/>
        </authorList>
    </citation>
    <scope>NUCLEOTIDE SEQUENCE</scope>
    <source>
        <strain evidence="4">JCM 3090</strain>
    </source>
</reference>
<evidence type="ECO:0008006" key="6">
    <source>
        <dbReference type="Google" id="ProtNLM"/>
    </source>
</evidence>
<dbReference type="Pfam" id="PF26607">
    <property type="entry name" value="DUF8189"/>
    <property type="match status" value="1"/>
</dbReference>
<evidence type="ECO:0000256" key="1">
    <source>
        <dbReference type="SAM" id="SignalP"/>
    </source>
</evidence>
<dbReference type="Gene3D" id="2.120.10.70">
    <property type="entry name" value="Fucose-specific lectin"/>
    <property type="match status" value="1"/>
</dbReference>
<evidence type="ECO:0000259" key="2">
    <source>
        <dbReference type="Pfam" id="PF14517"/>
    </source>
</evidence>
<feature type="domain" description="Tachylectin 2" evidence="2">
    <location>
        <begin position="57"/>
        <end position="256"/>
    </location>
</feature>
<keyword evidence="5" id="KW-1185">Reference proteome</keyword>
<dbReference type="Gene3D" id="2.115.10.10">
    <property type="entry name" value="Tachylectin 2"/>
    <property type="match status" value="1"/>
</dbReference>
<dbReference type="InterPro" id="IPR036813">
    <property type="entry name" value="Tachylectin2_sf"/>
</dbReference>
<feature type="chain" id="PRO_5039314723" description="Tachylectin" evidence="1">
    <location>
        <begin position="17"/>
        <end position="634"/>
    </location>
</feature>
<dbReference type="Pfam" id="PF14517">
    <property type="entry name" value="Tachylectin"/>
    <property type="match status" value="1"/>
</dbReference>
<keyword evidence="1" id="KW-0732">Signal</keyword>
<dbReference type="InterPro" id="IPR023294">
    <property type="entry name" value="Tachylectin2"/>
</dbReference>
<dbReference type="Proteomes" id="UP000649739">
    <property type="component" value="Unassembled WGS sequence"/>
</dbReference>
<dbReference type="SUPFAM" id="SSF89372">
    <property type="entry name" value="Fucose-specific lectin"/>
    <property type="match status" value="2"/>
</dbReference>
<feature type="signal peptide" evidence="1">
    <location>
        <begin position="1"/>
        <end position="16"/>
    </location>
</feature>
<evidence type="ECO:0000313" key="4">
    <source>
        <dbReference type="EMBL" id="GGJ97693.1"/>
    </source>
</evidence>
<gene>
    <name evidence="4" type="ORF">GCM10010123_29650</name>
</gene>
<dbReference type="AlphaFoldDB" id="A0A8J3B9J0"/>